<dbReference type="EMBL" id="LR536450">
    <property type="protein sequence ID" value="VFU10210.1"/>
    <property type="molecule type" value="Genomic_DNA"/>
</dbReference>
<keyword evidence="1" id="KW-1133">Transmembrane helix</keyword>
<accession>A0A4U8Z426</accession>
<evidence type="ECO:0000256" key="1">
    <source>
        <dbReference type="SAM" id="Phobius"/>
    </source>
</evidence>
<proteinExistence type="predicted"/>
<dbReference type="AlphaFoldDB" id="A0A4U8Z426"/>
<keyword evidence="1" id="KW-0472">Membrane</keyword>
<feature type="transmembrane region" description="Helical" evidence="1">
    <location>
        <begin position="6"/>
        <end position="29"/>
    </location>
</feature>
<keyword evidence="1" id="KW-0812">Transmembrane</keyword>
<sequence length="59" mass="6623">MANTLIFAVAPTSAATVFLLFSLMTLIACSHWLEVPWIVSHLERLFDRTSVTKAKNETE</sequence>
<gene>
    <name evidence="2" type="ORF">MTUNDRAET4_3323</name>
</gene>
<evidence type="ECO:0000313" key="3">
    <source>
        <dbReference type="Proteomes" id="UP000294360"/>
    </source>
</evidence>
<reference evidence="2 3" key="1">
    <citation type="submission" date="2019-03" db="EMBL/GenBank/DDBJ databases">
        <authorList>
            <person name="Kox A.R. M."/>
        </authorList>
    </citation>
    <scope>NUCLEOTIDE SEQUENCE [LARGE SCALE GENOMIC DNA]</scope>
    <source>
        <strain evidence="2">MTUNDRAET4 annotated genome</strain>
    </source>
</reference>
<organism evidence="2 3">
    <name type="scientific">Methylocella tundrae</name>
    <dbReference type="NCBI Taxonomy" id="227605"/>
    <lineage>
        <taxon>Bacteria</taxon>
        <taxon>Pseudomonadati</taxon>
        <taxon>Pseudomonadota</taxon>
        <taxon>Alphaproteobacteria</taxon>
        <taxon>Hyphomicrobiales</taxon>
        <taxon>Beijerinckiaceae</taxon>
        <taxon>Methylocella</taxon>
    </lineage>
</organism>
<dbReference type="Proteomes" id="UP000294360">
    <property type="component" value="Chromosome"/>
</dbReference>
<dbReference type="KEGG" id="mtun:MTUNDRAET4_3323"/>
<name>A0A4U8Z426_METTU</name>
<protein>
    <submittedName>
        <fullName evidence="2">Uncharacterized protein</fullName>
    </submittedName>
</protein>
<evidence type="ECO:0000313" key="2">
    <source>
        <dbReference type="EMBL" id="VFU10210.1"/>
    </source>
</evidence>